<accession>A0ABS8VP55</accession>
<keyword evidence="4" id="KW-1185">Reference proteome</keyword>
<comment type="caution">
    <text evidence="3">The sequence shown here is derived from an EMBL/GenBank/DDBJ whole genome shotgun (WGS) entry which is preliminary data.</text>
</comment>
<evidence type="ECO:0000256" key="2">
    <source>
        <dbReference type="SAM" id="MobiDB-lite"/>
    </source>
</evidence>
<gene>
    <name evidence="3" type="ORF">HAX54_041498</name>
</gene>
<name>A0ABS8VP55_DATST</name>
<organism evidence="3 4">
    <name type="scientific">Datura stramonium</name>
    <name type="common">Jimsonweed</name>
    <name type="synonym">Common thornapple</name>
    <dbReference type="NCBI Taxonomy" id="4076"/>
    <lineage>
        <taxon>Eukaryota</taxon>
        <taxon>Viridiplantae</taxon>
        <taxon>Streptophyta</taxon>
        <taxon>Embryophyta</taxon>
        <taxon>Tracheophyta</taxon>
        <taxon>Spermatophyta</taxon>
        <taxon>Magnoliopsida</taxon>
        <taxon>eudicotyledons</taxon>
        <taxon>Gunneridae</taxon>
        <taxon>Pentapetalae</taxon>
        <taxon>asterids</taxon>
        <taxon>lamiids</taxon>
        <taxon>Solanales</taxon>
        <taxon>Solanaceae</taxon>
        <taxon>Solanoideae</taxon>
        <taxon>Datureae</taxon>
        <taxon>Datura</taxon>
    </lineage>
</organism>
<protein>
    <submittedName>
        <fullName evidence="3">Uncharacterized protein</fullName>
    </submittedName>
</protein>
<dbReference type="Proteomes" id="UP000823775">
    <property type="component" value="Unassembled WGS sequence"/>
</dbReference>
<proteinExistence type="predicted"/>
<feature type="coiled-coil region" evidence="1">
    <location>
        <begin position="47"/>
        <end position="81"/>
    </location>
</feature>
<reference evidence="3 4" key="1">
    <citation type="journal article" date="2021" name="BMC Genomics">
        <title>Datura genome reveals duplications of psychoactive alkaloid biosynthetic genes and high mutation rate following tissue culture.</title>
        <authorList>
            <person name="Rajewski A."/>
            <person name="Carter-House D."/>
            <person name="Stajich J."/>
            <person name="Litt A."/>
        </authorList>
    </citation>
    <scope>NUCLEOTIDE SEQUENCE [LARGE SCALE GENOMIC DNA]</scope>
    <source>
        <strain evidence="3">AR-01</strain>
    </source>
</reference>
<evidence type="ECO:0000313" key="3">
    <source>
        <dbReference type="EMBL" id="MCE0482589.1"/>
    </source>
</evidence>
<keyword evidence="1" id="KW-0175">Coiled coil</keyword>
<evidence type="ECO:0000256" key="1">
    <source>
        <dbReference type="SAM" id="Coils"/>
    </source>
</evidence>
<dbReference type="EMBL" id="JACEIK010005992">
    <property type="protein sequence ID" value="MCE0482589.1"/>
    <property type="molecule type" value="Genomic_DNA"/>
</dbReference>
<feature type="region of interest" description="Disordered" evidence="2">
    <location>
        <begin position="1"/>
        <end position="34"/>
    </location>
</feature>
<sequence length="85" mass="9383">MHKELPPTETWSNGDGRHKPEGASLVDAQDGLGLEGNSPVTQLLMDLETTQAHVVTLERENAQLKTELKGATDEISNLKEKKFEE</sequence>
<evidence type="ECO:0000313" key="4">
    <source>
        <dbReference type="Proteomes" id="UP000823775"/>
    </source>
</evidence>